<keyword evidence="4" id="KW-0378">Hydrolase</keyword>
<comment type="subcellular location">
    <subcellularLocation>
        <location evidence="1">Nucleus</location>
    </subcellularLocation>
</comment>
<evidence type="ECO:0000256" key="2">
    <source>
        <dbReference type="ARBA" id="ARBA00022664"/>
    </source>
</evidence>
<dbReference type="SUPFAM" id="SSF56281">
    <property type="entry name" value="Metallo-hydrolase/oxidoreductase"/>
    <property type="match status" value="1"/>
</dbReference>
<evidence type="ECO:0000313" key="9">
    <source>
        <dbReference type="Proteomes" id="UP000789595"/>
    </source>
</evidence>
<accession>A0A8J2SCU8</accession>
<comment type="caution">
    <text evidence="8">The sequence shown here is derived from an EMBL/GenBank/DDBJ whole genome shotgun (WGS) entry which is preliminary data.</text>
</comment>
<feature type="domain" description="Beta-Casp" evidence="7">
    <location>
        <begin position="269"/>
        <end position="390"/>
    </location>
</feature>
<dbReference type="GO" id="GO:0004534">
    <property type="term" value="F:5'-3' RNA exonuclease activity"/>
    <property type="evidence" value="ECO:0007669"/>
    <property type="project" value="TreeGrafter"/>
</dbReference>
<name>A0A8J2SCU8_9STRA</name>
<keyword evidence="3" id="KW-0540">Nuclease</keyword>
<dbReference type="AlphaFoldDB" id="A0A8J2SCU8"/>
<evidence type="ECO:0000256" key="5">
    <source>
        <dbReference type="ARBA" id="ARBA00023242"/>
    </source>
</evidence>
<dbReference type="GO" id="GO:0004521">
    <property type="term" value="F:RNA endonuclease activity"/>
    <property type="evidence" value="ECO:0007669"/>
    <property type="project" value="TreeGrafter"/>
</dbReference>
<dbReference type="EMBL" id="CAKKNE010000001">
    <property type="protein sequence ID" value="CAH0365341.1"/>
    <property type="molecule type" value="Genomic_DNA"/>
</dbReference>
<feature type="domain" description="Metallo-beta-lactamase" evidence="6">
    <location>
        <begin position="36"/>
        <end position="258"/>
    </location>
</feature>
<dbReference type="InterPro" id="IPR021718">
    <property type="entry name" value="CPSF73-100_C"/>
</dbReference>
<keyword evidence="2" id="KW-0507">mRNA processing</keyword>
<dbReference type="Pfam" id="PF10996">
    <property type="entry name" value="Beta-Casp"/>
    <property type="match status" value="1"/>
</dbReference>
<dbReference type="Proteomes" id="UP000789595">
    <property type="component" value="Unassembled WGS sequence"/>
</dbReference>
<evidence type="ECO:0000259" key="6">
    <source>
        <dbReference type="SMART" id="SM00849"/>
    </source>
</evidence>
<evidence type="ECO:0000313" key="8">
    <source>
        <dbReference type="EMBL" id="CAH0365341.1"/>
    </source>
</evidence>
<evidence type="ECO:0000256" key="3">
    <source>
        <dbReference type="ARBA" id="ARBA00022722"/>
    </source>
</evidence>
<dbReference type="PANTHER" id="PTHR11203">
    <property type="entry name" value="CLEAVAGE AND POLYADENYLATION SPECIFICITY FACTOR FAMILY MEMBER"/>
    <property type="match status" value="1"/>
</dbReference>
<dbReference type="OrthoDB" id="10249535at2759"/>
<dbReference type="SMART" id="SM00849">
    <property type="entry name" value="Lactamase_B"/>
    <property type="match status" value="1"/>
</dbReference>
<evidence type="ECO:0000256" key="4">
    <source>
        <dbReference type="ARBA" id="ARBA00022801"/>
    </source>
</evidence>
<gene>
    <name evidence="8" type="ORF">PECAL_1P17790</name>
</gene>
<keyword evidence="5" id="KW-0539">Nucleus</keyword>
<organism evidence="8 9">
    <name type="scientific">Pelagomonas calceolata</name>
    <dbReference type="NCBI Taxonomy" id="35677"/>
    <lineage>
        <taxon>Eukaryota</taxon>
        <taxon>Sar</taxon>
        <taxon>Stramenopiles</taxon>
        <taxon>Ochrophyta</taxon>
        <taxon>Pelagophyceae</taxon>
        <taxon>Pelagomonadales</taxon>
        <taxon>Pelagomonadaceae</taxon>
        <taxon>Pelagomonas</taxon>
    </lineage>
</organism>
<proteinExistence type="predicted"/>
<dbReference type="InterPro" id="IPR022712">
    <property type="entry name" value="Beta_Casp"/>
</dbReference>
<dbReference type="SMART" id="SM01027">
    <property type="entry name" value="Beta-Casp"/>
    <property type="match status" value="1"/>
</dbReference>
<dbReference type="Gene3D" id="3.40.50.10890">
    <property type="match status" value="1"/>
</dbReference>
<evidence type="ECO:0000259" key="7">
    <source>
        <dbReference type="SMART" id="SM01027"/>
    </source>
</evidence>
<dbReference type="Pfam" id="PF11718">
    <property type="entry name" value="CPSF73-100_C"/>
    <property type="match status" value="1"/>
</dbReference>
<dbReference type="Pfam" id="PF07521">
    <property type="entry name" value="RMMBL"/>
    <property type="match status" value="1"/>
</dbReference>
<dbReference type="GO" id="GO:0006398">
    <property type="term" value="P:mRNA 3'-end processing by stem-loop binding and cleavage"/>
    <property type="evidence" value="ECO:0007669"/>
    <property type="project" value="TreeGrafter"/>
</dbReference>
<sequence length="746" mass="81982">MAEPPPVQVVAGATQAPQPMEDTLQITPLGGGKEVGRSCHLLEFRGRSVLLDCGIHPGRSGLDALPFLDTVDLSTVDLLLVSHFHIDHAAGVPYLTEKTGFKGRIFMTHATRAVMRLLLSDYIRLLPSGDGRKQGGEGSGGRDGLYDEADLANCCDKVELVDFHQVVEHNGIRFWSYNAGHVLGAAMFYIEIGGVRLLYTGDYSMEEDRHLVPAEVPSLEPHVLIMESTYGTQKHESRDVREALFTSTIERIVQRGGRCLIPAFALGRAQELLLILDEYWKEREDLHRIPVFYASKMATRALRVYQTYINMMNQHVRDQMDVANPFRFAHVQNLNSVDDLDDTGPCVVMAAPGMLQSGVSRRLFDKWASSERNGVVIAGYSVEGTLAKQILSEPDEVRTMDGRVQARRCTVVSVSFSAHVDFFQNFSFVEATRPDNIVLVHGEKNEMDRLKGKLVQETNKWPSDRRPTVSSPENGQLVKMKFQRDRRAACVGATWDDDQMSDVDKPKRRRVQAGVLVRRDLRTTLYADDELRDSSPLAVTALAQTVRLRLSCGVDGLDFLLRQTFADVQEGTATDDECDGAFEKGWVICGAVRASVYGLEAGEKELTLNWNAAPLGDAVADATACLALHAATSVPALRNAGPCCAPPATQRDGGAAAAALVRDALSDSFGEENVTDCEPADGDEQEYICLMKVVLDEQSATCGLVREGSELRADVASDDDALRRRLRKLLERTLSVCVPIPTSSGG</sequence>
<protein>
    <recommendedName>
        <fullName evidence="10">Cleavage and polyadenylation specificity factor subunit 3</fullName>
    </recommendedName>
</protein>
<dbReference type="GO" id="GO:0005847">
    <property type="term" value="C:mRNA cleavage and polyadenylation specificity factor complex"/>
    <property type="evidence" value="ECO:0007669"/>
    <property type="project" value="TreeGrafter"/>
</dbReference>
<reference evidence="8" key="1">
    <citation type="submission" date="2021-11" db="EMBL/GenBank/DDBJ databases">
        <authorList>
            <consortium name="Genoscope - CEA"/>
            <person name="William W."/>
        </authorList>
    </citation>
    <scope>NUCLEOTIDE SEQUENCE</scope>
</reference>
<dbReference type="Pfam" id="PF00753">
    <property type="entry name" value="Lactamase_B"/>
    <property type="match status" value="1"/>
</dbReference>
<dbReference type="Gene3D" id="3.60.15.10">
    <property type="entry name" value="Ribonuclease Z/Hydroxyacylglutathione hydrolase-like"/>
    <property type="match status" value="1"/>
</dbReference>
<dbReference type="PANTHER" id="PTHR11203:SF11">
    <property type="entry name" value="CLEAVAGE AND POLYADENYLATION SPECIFICITY FACTOR SUBUNIT 3"/>
    <property type="match status" value="1"/>
</dbReference>
<evidence type="ECO:0000256" key="1">
    <source>
        <dbReference type="ARBA" id="ARBA00004123"/>
    </source>
</evidence>
<dbReference type="CDD" id="cd16292">
    <property type="entry name" value="CPSF3-like_MBL-fold"/>
    <property type="match status" value="1"/>
</dbReference>
<dbReference type="InterPro" id="IPR036866">
    <property type="entry name" value="RibonucZ/Hydroxyglut_hydro"/>
</dbReference>
<dbReference type="InterPro" id="IPR050698">
    <property type="entry name" value="MBL"/>
</dbReference>
<keyword evidence="9" id="KW-1185">Reference proteome</keyword>
<dbReference type="GO" id="GO:0003723">
    <property type="term" value="F:RNA binding"/>
    <property type="evidence" value="ECO:0007669"/>
    <property type="project" value="TreeGrafter"/>
</dbReference>
<dbReference type="InterPro" id="IPR011108">
    <property type="entry name" value="RMMBL"/>
</dbReference>
<evidence type="ECO:0008006" key="10">
    <source>
        <dbReference type="Google" id="ProtNLM"/>
    </source>
</evidence>
<dbReference type="FunFam" id="3.40.50.10890:FF:000001">
    <property type="entry name" value="Cleavage and polyadenylation specificity factor subunit 3"/>
    <property type="match status" value="1"/>
</dbReference>
<dbReference type="InterPro" id="IPR001279">
    <property type="entry name" value="Metallo-B-lactamas"/>
</dbReference>